<proteinExistence type="inferred from homology"/>
<keyword evidence="5 12" id="KW-0732">Signal</keyword>
<dbReference type="SUPFAM" id="SSF56935">
    <property type="entry name" value="Porins"/>
    <property type="match status" value="1"/>
</dbReference>
<dbReference type="Pfam" id="PF13715">
    <property type="entry name" value="CarbopepD_reg_2"/>
    <property type="match status" value="1"/>
</dbReference>
<keyword evidence="9 10" id="KW-0998">Cell outer membrane</keyword>
<protein>
    <submittedName>
        <fullName evidence="15">SusC/RagA family protein</fullName>
    </submittedName>
</protein>
<evidence type="ECO:0000313" key="16">
    <source>
        <dbReference type="Proteomes" id="UP000194873"/>
    </source>
</evidence>
<dbReference type="InterPro" id="IPR000531">
    <property type="entry name" value="Beta-barrel_TonB"/>
</dbReference>
<evidence type="ECO:0000256" key="6">
    <source>
        <dbReference type="ARBA" id="ARBA00023077"/>
    </source>
</evidence>
<dbReference type="Gene3D" id="2.40.170.20">
    <property type="entry name" value="TonB-dependent receptor, beta-barrel domain"/>
    <property type="match status" value="1"/>
</dbReference>
<reference evidence="15 16" key="1">
    <citation type="submission" date="2017-01" db="EMBL/GenBank/DDBJ databases">
        <title>A new Hymenobacter.</title>
        <authorList>
            <person name="Liang Y."/>
            <person name="Feng F."/>
        </authorList>
    </citation>
    <scope>NUCLEOTIDE SEQUENCE [LARGE SCALE GENOMIC DNA]</scope>
    <source>
        <strain evidence="15">MIMBbqt21</strain>
    </source>
</reference>
<dbReference type="RefSeq" id="WP_086596812.1">
    <property type="nucleotide sequence ID" value="NZ_MTSE01000024.1"/>
</dbReference>
<comment type="caution">
    <text evidence="15">The sequence shown here is derived from an EMBL/GenBank/DDBJ whole genome shotgun (WGS) entry which is preliminary data.</text>
</comment>
<evidence type="ECO:0000256" key="9">
    <source>
        <dbReference type="ARBA" id="ARBA00023237"/>
    </source>
</evidence>
<comment type="subcellular location">
    <subcellularLocation>
        <location evidence="1 10">Cell outer membrane</location>
        <topology evidence="1 10">Multi-pass membrane protein</topology>
    </subcellularLocation>
</comment>
<dbReference type="EMBL" id="MTSE01000024">
    <property type="protein sequence ID" value="OUJ70316.1"/>
    <property type="molecule type" value="Genomic_DNA"/>
</dbReference>
<dbReference type="Proteomes" id="UP000194873">
    <property type="component" value="Unassembled WGS sequence"/>
</dbReference>
<evidence type="ECO:0000256" key="8">
    <source>
        <dbReference type="ARBA" id="ARBA00023170"/>
    </source>
</evidence>
<dbReference type="OrthoDB" id="9768177at2"/>
<dbReference type="Gene3D" id="2.60.40.1120">
    <property type="entry name" value="Carboxypeptidase-like, regulatory domain"/>
    <property type="match status" value="1"/>
</dbReference>
<dbReference type="InterPro" id="IPR023996">
    <property type="entry name" value="TonB-dep_OMP_SusC/RagA"/>
</dbReference>
<feature type="domain" description="TonB-dependent receptor-like beta-barrel" evidence="13">
    <location>
        <begin position="463"/>
        <end position="891"/>
    </location>
</feature>
<dbReference type="GO" id="GO:0009279">
    <property type="term" value="C:cell outer membrane"/>
    <property type="evidence" value="ECO:0007669"/>
    <property type="project" value="UniProtKB-SubCell"/>
</dbReference>
<evidence type="ECO:0000256" key="12">
    <source>
        <dbReference type="SAM" id="SignalP"/>
    </source>
</evidence>
<keyword evidence="8" id="KW-0675">Receptor</keyword>
<keyword evidence="4 10" id="KW-0812">Transmembrane</keyword>
<keyword evidence="3 10" id="KW-1134">Transmembrane beta strand</keyword>
<dbReference type="InterPro" id="IPR036942">
    <property type="entry name" value="Beta-barrel_TonB_sf"/>
</dbReference>
<dbReference type="PANTHER" id="PTHR30069:SF29">
    <property type="entry name" value="HEMOGLOBIN AND HEMOGLOBIN-HAPTOGLOBIN-BINDING PROTEIN 1-RELATED"/>
    <property type="match status" value="1"/>
</dbReference>
<dbReference type="NCBIfam" id="TIGR04056">
    <property type="entry name" value="OMP_RagA_SusC"/>
    <property type="match status" value="1"/>
</dbReference>
<evidence type="ECO:0000256" key="11">
    <source>
        <dbReference type="RuleBase" id="RU003357"/>
    </source>
</evidence>
<dbReference type="InterPro" id="IPR037066">
    <property type="entry name" value="Plug_dom_sf"/>
</dbReference>
<dbReference type="GO" id="GO:0044718">
    <property type="term" value="P:siderophore transmembrane transport"/>
    <property type="evidence" value="ECO:0007669"/>
    <property type="project" value="TreeGrafter"/>
</dbReference>
<dbReference type="Pfam" id="PF07715">
    <property type="entry name" value="Plug"/>
    <property type="match status" value="1"/>
</dbReference>
<dbReference type="Pfam" id="PF00593">
    <property type="entry name" value="TonB_dep_Rec_b-barrel"/>
    <property type="match status" value="1"/>
</dbReference>
<dbReference type="NCBIfam" id="TIGR04057">
    <property type="entry name" value="SusC_RagA_signa"/>
    <property type="match status" value="1"/>
</dbReference>
<keyword evidence="2 10" id="KW-0813">Transport</keyword>
<evidence type="ECO:0000256" key="7">
    <source>
        <dbReference type="ARBA" id="ARBA00023136"/>
    </source>
</evidence>
<keyword evidence="6 11" id="KW-0798">TonB box</keyword>
<dbReference type="AlphaFoldDB" id="A0A243W700"/>
<evidence type="ECO:0000313" key="15">
    <source>
        <dbReference type="EMBL" id="OUJ70316.1"/>
    </source>
</evidence>
<evidence type="ECO:0000259" key="13">
    <source>
        <dbReference type="Pfam" id="PF00593"/>
    </source>
</evidence>
<evidence type="ECO:0000256" key="10">
    <source>
        <dbReference type="PROSITE-ProRule" id="PRU01360"/>
    </source>
</evidence>
<dbReference type="InterPro" id="IPR023997">
    <property type="entry name" value="TonB-dep_OMP_SusC/RagA_CS"/>
</dbReference>
<evidence type="ECO:0000256" key="5">
    <source>
        <dbReference type="ARBA" id="ARBA00022729"/>
    </source>
</evidence>
<feature type="domain" description="TonB-dependent receptor plug" evidence="14">
    <location>
        <begin position="118"/>
        <end position="242"/>
    </location>
</feature>
<evidence type="ECO:0000256" key="4">
    <source>
        <dbReference type="ARBA" id="ARBA00022692"/>
    </source>
</evidence>
<dbReference type="PANTHER" id="PTHR30069">
    <property type="entry name" value="TONB-DEPENDENT OUTER MEMBRANE RECEPTOR"/>
    <property type="match status" value="1"/>
</dbReference>
<dbReference type="InterPro" id="IPR039426">
    <property type="entry name" value="TonB-dep_rcpt-like"/>
</dbReference>
<dbReference type="GO" id="GO:0015344">
    <property type="term" value="F:siderophore uptake transmembrane transporter activity"/>
    <property type="evidence" value="ECO:0007669"/>
    <property type="project" value="TreeGrafter"/>
</dbReference>
<sequence>MKRLLLFTFLLVISLLQQAIAQDRSISGRVTDAAGGQGLPGVTVLVVGTTNGTSTNADGNFSLSVASSATTLSFTSIGYVAVERAIGTASTINVSLASDTKQLNEVVVTALGVERTRNSLPYAATQIEGEDVTKARNPNFVSGLSGKVAGVNIRQNNSLGGSTNVVIRGTKSLYGNNQALFVVDGVPISNANTNTTDQATGRGGYDYGNVAGDVNPDDIASVTVLKGAAATALYGSRASNGVVLITTKKGKKGLGVTVNLGAQMGFVDRSTFVKYQKEYGAGYGPFYGPDEKSYFNQRDINGDGVIDLVVPFTEDASYGAPFNPSQLVYQWNSLDPSSPTYHQATPWVGAKNDPNYFLQDAVSLNNNFTIDGGNDVATFKLGYTNTYNKGILPNSKVEKNMVNLAASFKPTAKLMTSATINFTKNNGLGRYGTGYSGFNVMEQFREWWQTNVDVKEQKEAYFRNRQNITWNWRSPTDLRPIYSNNPYWVRYENYENDERYHYFGNAIASYKVNDWFDVMGRVTLDSYDELQEERNAVGSTGTPFYSRYNRTSREYNYDLIANFNKNITDKFNIRGLIGTNFRRNQINSIFAQTSGGLVVPRLYSLSNSINPLNPPTEVDQRWGVNGYFASATLGFKDLAFLDLTARRDESSTLPKGNNVYYYPSVAGSFVFSELLKDQAPWMSYGKARVNYAEVGADAPVYSIYNSYGKQDQEINSSTRPSVGGYGSVPLFSLPNTRNNPNLKPERTKSIEAGVEAAFLNSRIGFEATVYKSNTVDQIIPIQVTTTTGYGFKYVNSGEVENKGIELSGFVTPIKTGSFTWTVNANWTRNRNKVLSLAEGTSNLVLASYQGGVSSNATIGQPFGLIRGSGFTYVNGEKVVGTNGLYAKSPATTVIANPNPAWLGGISNTVSYKGISLYFLVDMRHGGQLFNLDTYYGYGSGLYKETTGLNDLGNPSRSPIAQGGGVILPGVKADGTPNDKRIENLSAIYGNDEPAQMHIYDAGFAKLREASLTYSLPKPLISRIGLVKSIDVSITGRNLWIISKHVPYADPEDNLGAGAGGNFGLGYMSGSIPATRNIGFNLRFQF</sequence>
<name>A0A243W700_9BACT</name>
<dbReference type="InterPro" id="IPR008969">
    <property type="entry name" value="CarboxyPept-like_regulatory"/>
</dbReference>
<accession>A0A243W700</accession>
<evidence type="ECO:0000259" key="14">
    <source>
        <dbReference type="Pfam" id="PF07715"/>
    </source>
</evidence>
<keyword evidence="7 10" id="KW-0472">Membrane</keyword>
<feature type="signal peptide" evidence="12">
    <location>
        <begin position="1"/>
        <end position="21"/>
    </location>
</feature>
<feature type="chain" id="PRO_5012467466" evidence="12">
    <location>
        <begin position="22"/>
        <end position="1085"/>
    </location>
</feature>
<evidence type="ECO:0000256" key="2">
    <source>
        <dbReference type="ARBA" id="ARBA00022448"/>
    </source>
</evidence>
<keyword evidence="16" id="KW-1185">Reference proteome</keyword>
<dbReference type="InterPro" id="IPR012910">
    <property type="entry name" value="Plug_dom"/>
</dbReference>
<evidence type="ECO:0000256" key="3">
    <source>
        <dbReference type="ARBA" id="ARBA00022452"/>
    </source>
</evidence>
<gene>
    <name evidence="15" type="ORF">BXP70_24800</name>
</gene>
<comment type="similarity">
    <text evidence="10 11">Belongs to the TonB-dependent receptor family.</text>
</comment>
<organism evidence="15 16">
    <name type="scientific">Hymenobacter crusticola</name>
    <dbReference type="NCBI Taxonomy" id="1770526"/>
    <lineage>
        <taxon>Bacteria</taxon>
        <taxon>Pseudomonadati</taxon>
        <taxon>Bacteroidota</taxon>
        <taxon>Cytophagia</taxon>
        <taxon>Cytophagales</taxon>
        <taxon>Hymenobacteraceae</taxon>
        <taxon>Hymenobacter</taxon>
    </lineage>
</organism>
<dbReference type="PROSITE" id="PS52016">
    <property type="entry name" value="TONB_DEPENDENT_REC_3"/>
    <property type="match status" value="1"/>
</dbReference>
<dbReference type="SUPFAM" id="SSF49464">
    <property type="entry name" value="Carboxypeptidase regulatory domain-like"/>
    <property type="match status" value="1"/>
</dbReference>
<evidence type="ECO:0000256" key="1">
    <source>
        <dbReference type="ARBA" id="ARBA00004571"/>
    </source>
</evidence>
<dbReference type="Gene3D" id="2.170.130.10">
    <property type="entry name" value="TonB-dependent receptor, plug domain"/>
    <property type="match status" value="1"/>
</dbReference>